<organism evidence="2 3">
    <name type="scientific">Chryseobacterium soli</name>
    <dbReference type="NCBI Taxonomy" id="445961"/>
    <lineage>
        <taxon>Bacteria</taxon>
        <taxon>Pseudomonadati</taxon>
        <taxon>Bacteroidota</taxon>
        <taxon>Flavobacteriia</taxon>
        <taxon>Flavobacteriales</taxon>
        <taxon>Weeksellaceae</taxon>
        <taxon>Chryseobacterium group</taxon>
        <taxon>Chryseobacterium</taxon>
    </lineage>
</organism>
<keyword evidence="1" id="KW-0812">Transmembrane</keyword>
<comment type="caution">
    <text evidence="2">The sequence shown here is derived from an EMBL/GenBank/DDBJ whole genome shotgun (WGS) entry which is preliminary data.</text>
</comment>
<keyword evidence="1" id="KW-1133">Transmembrane helix</keyword>
<keyword evidence="3" id="KW-1185">Reference proteome</keyword>
<dbReference type="eggNOG" id="ENOG5033HBR">
    <property type="taxonomic scope" value="Bacteria"/>
</dbReference>
<feature type="transmembrane region" description="Helical" evidence="1">
    <location>
        <begin position="38"/>
        <end position="57"/>
    </location>
</feature>
<feature type="transmembrane region" description="Helical" evidence="1">
    <location>
        <begin position="94"/>
        <end position="116"/>
    </location>
</feature>
<dbReference type="Proteomes" id="UP000028705">
    <property type="component" value="Unassembled WGS sequence"/>
</dbReference>
<evidence type="ECO:0000313" key="3">
    <source>
        <dbReference type="Proteomes" id="UP000028705"/>
    </source>
</evidence>
<proteinExistence type="predicted"/>
<keyword evidence="1" id="KW-0472">Membrane</keyword>
<dbReference type="EMBL" id="JPRH01000008">
    <property type="protein sequence ID" value="KFF11045.1"/>
    <property type="molecule type" value="Genomic_DNA"/>
</dbReference>
<dbReference type="AlphaFoldDB" id="A0A086A2Y1"/>
<protein>
    <submittedName>
        <fullName evidence="2">Uncharacterized protein</fullName>
    </submittedName>
</protein>
<evidence type="ECO:0000313" key="2">
    <source>
        <dbReference type="EMBL" id="KFF11045.1"/>
    </source>
</evidence>
<accession>A0A086A2Y1</accession>
<reference evidence="2 3" key="1">
    <citation type="submission" date="2014-07" db="EMBL/GenBank/DDBJ databases">
        <title>Genome of Chryseobacterium soli DSM 19298.</title>
        <authorList>
            <person name="Stropko S.J."/>
            <person name="Pipes S.E."/>
            <person name="Newman J."/>
        </authorList>
    </citation>
    <scope>NUCLEOTIDE SEQUENCE [LARGE SCALE GENOMIC DNA]</scope>
    <source>
        <strain evidence="2 3">DSM 19298</strain>
    </source>
</reference>
<feature type="transmembrane region" description="Helical" evidence="1">
    <location>
        <begin position="64"/>
        <end position="82"/>
    </location>
</feature>
<gene>
    <name evidence="2" type="ORF">IW15_17945</name>
</gene>
<dbReference type="STRING" id="445961.IW15_17945"/>
<feature type="transmembrane region" description="Helical" evidence="1">
    <location>
        <begin position="7"/>
        <end position="26"/>
    </location>
</feature>
<name>A0A086A2Y1_9FLAO</name>
<sequence length="147" mass="17469">MKKNRKLILTFVLPITIILFGTITKWHYVYIEDGPSDFIYGFPLPFICGGWFTSFSLQIFVTELVFDFFIYSIICFTVILLTDNYLKPIKVKKYLKFGLYGLAILTILFYGIILFSNPNILFKIKRNFNYKETQSGYQFMWQQKNKE</sequence>
<evidence type="ECO:0000256" key="1">
    <source>
        <dbReference type="SAM" id="Phobius"/>
    </source>
</evidence>